<evidence type="ECO:0000256" key="1">
    <source>
        <dbReference type="SAM" id="MobiDB-lite"/>
    </source>
</evidence>
<feature type="compositionally biased region" description="Basic and acidic residues" evidence="1">
    <location>
        <begin position="396"/>
        <end position="411"/>
    </location>
</feature>
<evidence type="ECO:0000313" key="3">
    <source>
        <dbReference type="EMBL" id="CAH7686838.1"/>
    </source>
</evidence>
<reference evidence="3" key="1">
    <citation type="submission" date="2022-06" db="EMBL/GenBank/DDBJ databases">
        <authorList>
            <consortium name="SYNGENTA / RWTH Aachen University"/>
        </authorList>
    </citation>
    <scope>NUCLEOTIDE SEQUENCE</scope>
</reference>
<protein>
    <submittedName>
        <fullName evidence="3">Expressed protein</fullName>
    </submittedName>
</protein>
<evidence type="ECO:0000256" key="2">
    <source>
        <dbReference type="SAM" id="Phobius"/>
    </source>
</evidence>
<keyword evidence="2" id="KW-1133">Transmembrane helix</keyword>
<keyword evidence="4" id="KW-1185">Reference proteome</keyword>
<dbReference type="AlphaFoldDB" id="A0AAV0BIR6"/>
<keyword evidence="2" id="KW-0812">Transmembrane</keyword>
<evidence type="ECO:0000313" key="4">
    <source>
        <dbReference type="Proteomes" id="UP001153365"/>
    </source>
</evidence>
<gene>
    <name evidence="3" type="ORF">PPACK8108_LOCUS21543</name>
</gene>
<organism evidence="3 4">
    <name type="scientific">Phakopsora pachyrhizi</name>
    <name type="common">Asian soybean rust disease fungus</name>
    <dbReference type="NCBI Taxonomy" id="170000"/>
    <lineage>
        <taxon>Eukaryota</taxon>
        <taxon>Fungi</taxon>
        <taxon>Dikarya</taxon>
        <taxon>Basidiomycota</taxon>
        <taxon>Pucciniomycotina</taxon>
        <taxon>Pucciniomycetes</taxon>
        <taxon>Pucciniales</taxon>
        <taxon>Phakopsoraceae</taxon>
        <taxon>Phakopsora</taxon>
    </lineage>
</organism>
<name>A0AAV0BIR6_PHAPC</name>
<dbReference type="Proteomes" id="UP001153365">
    <property type="component" value="Unassembled WGS sequence"/>
</dbReference>
<sequence length="713" mass="81556">MISFQHIVDRICSDSDSGQIIIKLYLGAVILFALLIGSLKLFCRIFPGSRINSEEDKEPMIYQWLQQSKSNDFDLEQDEEEQKLTEKGVKALVVYVYLDLNSYLYSAISTNSITNQIQDAVGVCLEDLKTFEQDMIMFNYRCYVESGLDDVTQNSWIHKLTFKIKSLRNHSICIYLKSPKSLDCHLNRPKRLLTDLLTSSGRTGLNGQRRLYVISTDDSGIVNYGLRILKSYPQSPLTCFIDPVGAFNDPVASDFIFRWNNDQTLDLMGHKKPSLQLEPTFNQFESHDQSYFDPLIWIFKAYGPPKVPVLTLETLVEILKAWDLPIPSNELNSREDSILKYIRSALSSRLIRFCSKLEDENSLLDSINRRSNYLILEESICSSDLLCEQTDFLNDRPSRLPKTDHNTKSFTEDDGLTTTGSDSENEMVSKVYDPSTGISKAEDKKSFSVRNKFGKLTQQQPPKEAKTTNVASEPRKNKIGSSEMVFTTDGPNKKKKKQCFMENADQPIRRVSPSFGNRNMSKRRANHIRNSSEPKNFERDFKFGFSPSLQDDSKLPISKNPIETDILQLKGPSKPRLNINRLVGVDCEPRERLLRYSRSMPSPGLWMNVSSGMMLSPMTSNHLSTIDHFGNNHRPDKGKIMLYNNMTNFKRGSLCYGGDSLRFRRMIIPGLLKEFKGRDKESFVDCKRSTGQLREERCSFGEICEDDIDDEVD</sequence>
<proteinExistence type="predicted"/>
<comment type="caution">
    <text evidence="3">The sequence shown here is derived from an EMBL/GenBank/DDBJ whole genome shotgun (WGS) entry which is preliminary data.</text>
</comment>
<dbReference type="EMBL" id="CALTRL010005820">
    <property type="protein sequence ID" value="CAH7686838.1"/>
    <property type="molecule type" value="Genomic_DNA"/>
</dbReference>
<feature type="transmembrane region" description="Helical" evidence="2">
    <location>
        <begin position="20"/>
        <end position="42"/>
    </location>
</feature>
<feature type="region of interest" description="Disordered" evidence="1">
    <location>
        <begin position="396"/>
        <end position="424"/>
    </location>
</feature>
<accession>A0AAV0BIR6</accession>
<keyword evidence="2" id="KW-0472">Membrane</keyword>